<evidence type="ECO:0000313" key="3">
    <source>
        <dbReference type="Proteomes" id="UP000509458"/>
    </source>
</evidence>
<accession>A0A6T9Y549</accession>
<reference evidence="2 3" key="1">
    <citation type="submission" date="2020-06" db="EMBL/GenBank/DDBJ databases">
        <authorList>
            <person name="Duchaud E."/>
        </authorList>
    </citation>
    <scope>NUCLEOTIDE SEQUENCE [LARGE SCALE GENOMIC DNA]</scope>
    <source>
        <strain evidence="2">Alteromonas fortis</strain>
    </source>
</reference>
<sequence length="276" mass="30679">MLKYCLFLLSVIAISQANAASISYFPCAERECVQRFKDIKVSARKHINANIILGDMYLNGYGTDKSKSKALKAFKKAGSWGSTEGNYKAGLLIISDDNLADKETGLRFLRDSAKSGHKNAVYFMAEILSNPSYSVQNLEQADFWLAKAAEQRHELVPNTVARLKSEQKLNEQNFPQTLSTLEELSAKNSDEQAPLGHQAGTLVPDGNEIEVVTVKTPKLGDLIDTGIEYYQSAPISITKNTTGTRIKGRSCQDKANACSDVPTDQFIRYYWQFLMD</sequence>
<dbReference type="EMBL" id="LR812090">
    <property type="protein sequence ID" value="CAB9494495.1"/>
    <property type="molecule type" value="Genomic_DNA"/>
</dbReference>
<dbReference type="Proteomes" id="UP000509458">
    <property type="component" value="Chromosome"/>
</dbReference>
<name>A0A6T9Y549_ALTMA</name>
<evidence type="ECO:0000313" key="2">
    <source>
        <dbReference type="EMBL" id="CAB9494495.1"/>
    </source>
</evidence>
<keyword evidence="1" id="KW-0732">Signal</keyword>
<evidence type="ECO:0000256" key="1">
    <source>
        <dbReference type="SAM" id="SignalP"/>
    </source>
</evidence>
<dbReference type="InterPro" id="IPR011990">
    <property type="entry name" value="TPR-like_helical_dom_sf"/>
</dbReference>
<dbReference type="SUPFAM" id="SSF81901">
    <property type="entry name" value="HCP-like"/>
    <property type="match status" value="1"/>
</dbReference>
<protein>
    <submittedName>
        <fullName evidence="2">Putative Sel1 repeat-containing protein</fullName>
    </submittedName>
</protein>
<dbReference type="SMART" id="SM00671">
    <property type="entry name" value="SEL1"/>
    <property type="match status" value="2"/>
</dbReference>
<dbReference type="InterPro" id="IPR006597">
    <property type="entry name" value="Sel1-like"/>
</dbReference>
<dbReference type="AlphaFoldDB" id="A0A6T9Y549"/>
<proteinExistence type="predicted"/>
<dbReference type="RefSeq" id="WP_179983847.1">
    <property type="nucleotide sequence ID" value="NZ_LR812090.1"/>
</dbReference>
<dbReference type="Gene3D" id="1.25.40.10">
    <property type="entry name" value="Tetratricopeptide repeat domain"/>
    <property type="match status" value="1"/>
</dbReference>
<feature type="chain" id="PRO_5029747739" evidence="1">
    <location>
        <begin position="20"/>
        <end position="276"/>
    </location>
</feature>
<feature type="signal peptide" evidence="1">
    <location>
        <begin position="1"/>
        <end position="19"/>
    </location>
</feature>
<organism evidence="2 3">
    <name type="scientific">Alteromonas macleodii</name>
    <name type="common">Pseudoalteromonas macleodii</name>
    <dbReference type="NCBI Taxonomy" id="28108"/>
    <lineage>
        <taxon>Bacteria</taxon>
        <taxon>Pseudomonadati</taxon>
        <taxon>Pseudomonadota</taxon>
        <taxon>Gammaproteobacteria</taxon>
        <taxon>Alteromonadales</taxon>
        <taxon>Alteromonadaceae</taxon>
        <taxon>Alteromonas/Salinimonas group</taxon>
        <taxon>Alteromonas</taxon>
    </lineage>
</organism>
<gene>
    <name evidence="2" type="ORF">ALFOR1_31485</name>
</gene>